<sequence length="137" mass="15254">MAGSSPCFQGYWVVRKLHRRAAVRRPRWSEAAGGFVAGDLSAEETAGMSHSVRTRVIEADTNDEDLQRFLTGEELPQEPLAHIESLEAPILEQEIQHTICSLPDGRTPGLDGLPIESCNSYKSVLLAWLYQIYEDAK</sequence>
<name>A0AAV7NYU9_PLEWA</name>
<dbReference type="Proteomes" id="UP001066276">
    <property type="component" value="Chromosome 8"/>
</dbReference>
<evidence type="ECO:0000313" key="2">
    <source>
        <dbReference type="Proteomes" id="UP001066276"/>
    </source>
</evidence>
<accession>A0AAV7NYU9</accession>
<protein>
    <submittedName>
        <fullName evidence="1">Uncharacterized protein</fullName>
    </submittedName>
</protein>
<proteinExistence type="predicted"/>
<dbReference type="AlphaFoldDB" id="A0AAV7NYU9"/>
<gene>
    <name evidence="1" type="ORF">NDU88_007949</name>
</gene>
<organism evidence="1 2">
    <name type="scientific">Pleurodeles waltl</name>
    <name type="common">Iberian ribbed newt</name>
    <dbReference type="NCBI Taxonomy" id="8319"/>
    <lineage>
        <taxon>Eukaryota</taxon>
        <taxon>Metazoa</taxon>
        <taxon>Chordata</taxon>
        <taxon>Craniata</taxon>
        <taxon>Vertebrata</taxon>
        <taxon>Euteleostomi</taxon>
        <taxon>Amphibia</taxon>
        <taxon>Batrachia</taxon>
        <taxon>Caudata</taxon>
        <taxon>Salamandroidea</taxon>
        <taxon>Salamandridae</taxon>
        <taxon>Pleurodelinae</taxon>
        <taxon>Pleurodeles</taxon>
    </lineage>
</organism>
<comment type="caution">
    <text evidence="1">The sequence shown here is derived from an EMBL/GenBank/DDBJ whole genome shotgun (WGS) entry which is preliminary data.</text>
</comment>
<reference evidence="1" key="1">
    <citation type="journal article" date="2022" name="bioRxiv">
        <title>Sequencing and chromosome-scale assembly of the giantPleurodeles waltlgenome.</title>
        <authorList>
            <person name="Brown T."/>
            <person name="Elewa A."/>
            <person name="Iarovenko S."/>
            <person name="Subramanian E."/>
            <person name="Araus A.J."/>
            <person name="Petzold A."/>
            <person name="Susuki M."/>
            <person name="Suzuki K.-i.T."/>
            <person name="Hayashi T."/>
            <person name="Toyoda A."/>
            <person name="Oliveira C."/>
            <person name="Osipova E."/>
            <person name="Leigh N.D."/>
            <person name="Simon A."/>
            <person name="Yun M.H."/>
        </authorList>
    </citation>
    <scope>NUCLEOTIDE SEQUENCE</scope>
    <source>
        <strain evidence="1">20211129_DDA</strain>
        <tissue evidence="1">Liver</tissue>
    </source>
</reference>
<dbReference type="EMBL" id="JANPWB010000012">
    <property type="protein sequence ID" value="KAJ1119764.1"/>
    <property type="molecule type" value="Genomic_DNA"/>
</dbReference>
<evidence type="ECO:0000313" key="1">
    <source>
        <dbReference type="EMBL" id="KAJ1119764.1"/>
    </source>
</evidence>
<keyword evidence="2" id="KW-1185">Reference proteome</keyword>